<dbReference type="EMBL" id="BQNB010008869">
    <property type="protein sequence ID" value="GJS55440.1"/>
    <property type="molecule type" value="Genomic_DNA"/>
</dbReference>
<evidence type="ECO:0000313" key="5">
    <source>
        <dbReference type="EMBL" id="GJS55440.1"/>
    </source>
</evidence>
<feature type="domain" description="GAG-pre-integrase" evidence="4">
    <location>
        <begin position="347"/>
        <end position="419"/>
    </location>
</feature>
<feature type="domain" description="Reverse transcriptase Ty1/copia-type" evidence="3">
    <location>
        <begin position="602"/>
        <end position="682"/>
    </location>
</feature>
<evidence type="ECO:0000256" key="1">
    <source>
        <dbReference type="SAM" id="Coils"/>
    </source>
</evidence>
<accession>A0ABQ4WRD2</accession>
<gene>
    <name evidence="5" type="ORF">Tco_0628802</name>
</gene>
<dbReference type="InterPro" id="IPR013103">
    <property type="entry name" value="RVT_2"/>
</dbReference>
<keyword evidence="6" id="KW-1185">Reference proteome</keyword>
<reference evidence="5" key="2">
    <citation type="submission" date="2022-01" db="EMBL/GenBank/DDBJ databases">
        <authorList>
            <person name="Yamashiro T."/>
            <person name="Shiraishi A."/>
            <person name="Satake H."/>
            <person name="Nakayama K."/>
        </authorList>
    </citation>
    <scope>NUCLEOTIDE SEQUENCE</scope>
</reference>
<organism evidence="5 6">
    <name type="scientific">Tanacetum coccineum</name>
    <dbReference type="NCBI Taxonomy" id="301880"/>
    <lineage>
        <taxon>Eukaryota</taxon>
        <taxon>Viridiplantae</taxon>
        <taxon>Streptophyta</taxon>
        <taxon>Embryophyta</taxon>
        <taxon>Tracheophyta</taxon>
        <taxon>Spermatophyta</taxon>
        <taxon>Magnoliopsida</taxon>
        <taxon>eudicotyledons</taxon>
        <taxon>Gunneridae</taxon>
        <taxon>Pentapetalae</taxon>
        <taxon>asterids</taxon>
        <taxon>campanulids</taxon>
        <taxon>Asterales</taxon>
        <taxon>Asteraceae</taxon>
        <taxon>Asteroideae</taxon>
        <taxon>Anthemideae</taxon>
        <taxon>Anthemidinae</taxon>
        <taxon>Tanacetum</taxon>
    </lineage>
</organism>
<evidence type="ECO:0000259" key="3">
    <source>
        <dbReference type="Pfam" id="PF07727"/>
    </source>
</evidence>
<evidence type="ECO:0000313" key="6">
    <source>
        <dbReference type="Proteomes" id="UP001151760"/>
    </source>
</evidence>
<reference evidence="5" key="1">
    <citation type="journal article" date="2022" name="Int. J. Mol. Sci.">
        <title>Draft Genome of Tanacetum Coccineum: Genomic Comparison of Closely Related Tanacetum-Family Plants.</title>
        <authorList>
            <person name="Yamashiro T."/>
            <person name="Shiraishi A."/>
            <person name="Nakayama K."/>
            <person name="Satake H."/>
        </authorList>
    </citation>
    <scope>NUCLEOTIDE SEQUENCE</scope>
</reference>
<dbReference type="InterPro" id="IPR025724">
    <property type="entry name" value="GAG-pre-integrase_dom"/>
</dbReference>
<sequence>RSGKLSTAGAEVNTIIPVNTAASNPIMNHPRPKTNAYKRGYSQSSRPFNIYYANKNNIVNTNVNTAKVKHTTTRDRSVVSESKGKGANAVKASACWGNPQQKEYKEKAVIDSGCSRHMTGNKCYLDEYEDYDGGFVSFGDGKGGISRKRDGDDVMMMVVRGCGCRGVSAEKGGGWRLWCVAVVVWWQRVEARGGGDRIDPLVRTLFGLGRKTRRKSFPAAADGGLRWGGGGGGGRNKREKKVLCGYCLEAACASGNPQQALKYKGIFDSGCSRHMTGNKDFPTDYQDINGGFVVFGGSDRGGKITGKRKIRTDNVLVTKTECLVLSPDFKLLDESHVLLRVPMQKNMYNFDLKNVVPFGDLTCLFAKAIINESKLWHRRLGHVNFKTMNKLVKGNIIRGLPSKIFDNDHTCVACQKGKQHKASKNVSTQQYIMFPLWSSISSSYKSSDETYKNDTADDAAGETPVQKPSSENEQALKNVLDKMMDQEKEASEKTDAVRKEFEAYTPVNAASAPRTSNDAGPSFVPLRRSFPFNVNDFPDDPLMPDLEDTTEVQNTSIFGSAFNDEYLDIYNSPFADQEPTKIAQALDDESWVEAMQEELLQFKIQKMDVKSAFLYGTIEEEVYVSQPPGFMDPKFPEKVYKVEKALYGLHQAPRAWYETLSTYRLDNGFYRGQIDKTLFIKRVKGDIACGNKFQMSSKGEFTFFLGLQVKQKEDGIFISQDKYVGEILKKFGFSSIRTASTPMETNKALTKDEDGEDVDMSFIQGHMIGCIISNGRFNGVKCSEWYTSAIGLSWEGNMISVTNTVGLAFYYLKKLCTAGKKFIYF</sequence>
<keyword evidence="1" id="KW-0175">Coiled coil</keyword>
<proteinExistence type="predicted"/>
<name>A0ABQ4WRD2_9ASTR</name>
<dbReference type="Proteomes" id="UP001151760">
    <property type="component" value="Unassembled WGS sequence"/>
</dbReference>
<feature type="coiled-coil region" evidence="1">
    <location>
        <begin position="473"/>
        <end position="500"/>
    </location>
</feature>
<protein>
    <submittedName>
        <fullName evidence="5">Ribonuclease H-like domain-containing protein</fullName>
    </submittedName>
</protein>
<dbReference type="Pfam" id="PF07727">
    <property type="entry name" value="RVT_2"/>
    <property type="match status" value="1"/>
</dbReference>
<feature type="non-terminal residue" evidence="5">
    <location>
        <position position="1"/>
    </location>
</feature>
<evidence type="ECO:0000256" key="2">
    <source>
        <dbReference type="SAM" id="MobiDB-lite"/>
    </source>
</evidence>
<feature type="region of interest" description="Disordered" evidence="2">
    <location>
        <begin position="448"/>
        <end position="473"/>
    </location>
</feature>
<evidence type="ECO:0000259" key="4">
    <source>
        <dbReference type="Pfam" id="PF13976"/>
    </source>
</evidence>
<comment type="caution">
    <text evidence="5">The sequence shown here is derived from an EMBL/GenBank/DDBJ whole genome shotgun (WGS) entry which is preliminary data.</text>
</comment>
<dbReference type="Pfam" id="PF13976">
    <property type="entry name" value="gag_pre-integrs"/>
    <property type="match status" value="1"/>
</dbReference>